<keyword evidence="2" id="KW-0808">Transferase</keyword>
<dbReference type="SUPFAM" id="SSF56112">
    <property type="entry name" value="Protein kinase-like (PK-like)"/>
    <property type="match status" value="1"/>
</dbReference>
<evidence type="ECO:0000313" key="7">
    <source>
        <dbReference type="EMBL" id="WJZ95785.1"/>
    </source>
</evidence>
<proteinExistence type="predicted"/>
<evidence type="ECO:0000256" key="2">
    <source>
        <dbReference type="ARBA" id="ARBA00022679"/>
    </source>
</evidence>
<dbReference type="InterPro" id="IPR011009">
    <property type="entry name" value="Kinase-like_dom_sf"/>
</dbReference>
<feature type="domain" description="Protein kinase" evidence="6">
    <location>
        <begin position="1"/>
        <end position="242"/>
    </location>
</feature>
<dbReference type="Gene3D" id="1.10.510.10">
    <property type="entry name" value="Transferase(Phosphotransferase) domain 1"/>
    <property type="match status" value="1"/>
</dbReference>
<evidence type="ECO:0000256" key="5">
    <source>
        <dbReference type="ARBA" id="ARBA00022840"/>
    </source>
</evidence>
<keyword evidence="3" id="KW-0547">Nucleotide-binding</keyword>
<dbReference type="SMART" id="SM00220">
    <property type="entry name" value="S_TKc"/>
    <property type="match status" value="1"/>
</dbReference>
<dbReference type="Proteomes" id="UP001227230">
    <property type="component" value="Chromosome 10"/>
</dbReference>
<sequence length="242" mass="26720">MAQFPWDWKEPTPRDDIKLPGKQTLTIQSKGSGRPCYNLRQAQSSGTSFATCPLTYLSILDYVPIVSNRIAIGPPLMKSILGISYLHEDSRLRIIHRDLKPNNVLLDGDMNPEISDFGLARIFAGSENGTNTANIVGSYGYMAPEMLWKGYIPLSLMFFSFGVVLLEILTGRKNSGFHLSGMGLSLLSYPEGPTFSVGIFANNQEIASGSSSSVNDLTASTTMPRRWDCSHPDLDKPFQEYL</sequence>
<organism evidence="7 8">
    <name type="scientific">Vitis vinifera</name>
    <name type="common">Grape</name>
    <dbReference type="NCBI Taxonomy" id="29760"/>
    <lineage>
        <taxon>Eukaryota</taxon>
        <taxon>Viridiplantae</taxon>
        <taxon>Streptophyta</taxon>
        <taxon>Embryophyta</taxon>
        <taxon>Tracheophyta</taxon>
        <taxon>Spermatophyta</taxon>
        <taxon>Magnoliopsida</taxon>
        <taxon>eudicotyledons</taxon>
        <taxon>Gunneridae</taxon>
        <taxon>Pentapetalae</taxon>
        <taxon>rosids</taxon>
        <taxon>Vitales</taxon>
        <taxon>Vitaceae</taxon>
        <taxon>Viteae</taxon>
        <taxon>Vitis</taxon>
    </lineage>
</organism>
<evidence type="ECO:0000256" key="3">
    <source>
        <dbReference type="ARBA" id="ARBA00022741"/>
    </source>
</evidence>
<accession>A0ABY9CM70</accession>
<gene>
    <name evidence="7" type="ORF">VitviT2T_014525</name>
</gene>
<dbReference type="PANTHER" id="PTHR27002:SF814">
    <property type="entry name" value="CYSTEINE-RICH RECEPTOR-LIKE PROTEIN KINASE 10"/>
    <property type="match status" value="1"/>
</dbReference>
<dbReference type="PROSITE" id="PS50011">
    <property type="entry name" value="PROTEIN_KINASE_DOM"/>
    <property type="match status" value="1"/>
</dbReference>
<keyword evidence="8" id="KW-1185">Reference proteome</keyword>
<keyword evidence="4" id="KW-0418">Kinase</keyword>
<dbReference type="PROSITE" id="PS00108">
    <property type="entry name" value="PROTEIN_KINASE_ST"/>
    <property type="match status" value="1"/>
</dbReference>
<protein>
    <recommendedName>
        <fullName evidence="6">Protein kinase domain-containing protein</fullName>
    </recommendedName>
</protein>
<name>A0ABY9CM70_VITVI</name>
<dbReference type="PANTHER" id="PTHR27002">
    <property type="entry name" value="RECEPTOR-LIKE SERINE/THREONINE-PROTEIN KINASE SD1-8"/>
    <property type="match status" value="1"/>
</dbReference>
<dbReference type="InterPro" id="IPR008271">
    <property type="entry name" value="Ser/Thr_kinase_AS"/>
</dbReference>
<dbReference type="EMBL" id="CP126657">
    <property type="protein sequence ID" value="WJZ95785.1"/>
    <property type="molecule type" value="Genomic_DNA"/>
</dbReference>
<evidence type="ECO:0000256" key="4">
    <source>
        <dbReference type="ARBA" id="ARBA00022777"/>
    </source>
</evidence>
<keyword evidence="5" id="KW-0067">ATP-binding</keyword>
<dbReference type="Pfam" id="PF00069">
    <property type="entry name" value="Pkinase"/>
    <property type="match status" value="1"/>
</dbReference>
<evidence type="ECO:0000259" key="6">
    <source>
        <dbReference type="PROSITE" id="PS50011"/>
    </source>
</evidence>
<keyword evidence="1" id="KW-0723">Serine/threonine-protein kinase</keyword>
<reference evidence="7 8" key="1">
    <citation type="journal article" date="2023" name="Hortic Res">
        <title>The complete reference genome for grapevine (Vitis vinifera L.) genetics and breeding.</title>
        <authorList>
            <person name="Shi X."/>
            <person name="Cao S."/>
            <person name="Wang X."/>
            <person name="Huang S."/>
            <person name="Wang Y."/>
            <person name="Liu Z."/>
            <person name="Liu W."/>
            <person name="Leng X."/>
            <person name="Peng Y."/>
            <person name="Wang N."/>
            <person name="Wang Y."/>
            <person name="Ma Z."/>
            <person name="Xu X."/>
            <person name="Zhang F."/>
            <person name="Xue H."/>
            <person name="Zhong H."/>
            <person name="Wang Y."/>
            <person name="Zhang K."/>
            <person name="Velt A."/>
            <person name="Avia K."/>
            <person name="Holtgrawe D."/>
            <person name="Grimplet J."/>
            <person name="Matus J.T."/>
            <person name="Ware D."/>
            <person name="Wu X."/>
            <person name="Wang H."/>
            <person name="Liu C."/>
            <person name="Fang Y."/>
            <person name="Rustenholz C."/>
            <person name="Cheng Z."/>
            <person name="Xiao H."/>
            <person name="Zhou Y."/>
        </authorList>
    </citation>
    <scope>NUCLEOTIDE SEQUENCE [LARGE SCALE GENOMIC DNA]</scope>
    <source>
        <strain evidence="8">cv. Pinot noir / PN40024</strain>
        <tissue evidence="7">Leaf</tissue>
    </source>
</reference>
<evidence type="ECO:0000313" key="8">
    <source>
        <dbReference type="Proteomes" id="UP001227230"/>
    </source>
</evidence>
<dbReference type="InterPro" id="IPR000719">
    <property type="entry name" value="Prot_kinase_dom"/>
</dbReference>
<evidence type="ECO:0000256" key="1">
    <source>
        <dbReference type="ARBA" id="ARBA00022527"/>
    </source>
</evidence>